<dbReference type="Proteomes" id="UP001557470">
    <property type="component" value="Unassembled WGS sequence"/>
</dbReference>
<organism evidence="1 2">
    <name type="scientific">Umbra pygmaea</name>
    <name type="common">Eastern mudminnow</name>
    <dbReference type="NCBI Taxonomy" id="75934"/>
    <lineage>
        <taxon>Eukaryota</taxon>
        <taxon>Metazoa</taxon>
        <taxon>Chordata</taxon>
        <taxon>Craniata</taxon>
        <taxon>Vertebrata</taxon>
        <taxon>Euteleostomi</taxon>
        <taxon>Actinopterygii</taxon>
        <taxon>Neopterygii</taxon>
        <taxon>Teleostei</taxon>
        <taxon>Protacanthopterygii</taxon>
        <taxon>Esociformes</taxon>
        <taxon>Umbridae</taxon>
        <taxon>Umbra</taxon>
    </lineage>
</organism>
<evidence type="ECO:0000313" key="2">
    <source>
        <dbReference type="Proteomes" id="UP001557470"/>
    </source>
</evidence>
<name>A0ABD0XSZ5_UMBPY</name>
<evidence type="ECO:0000313" key="1">
    <source>
        <dbReference type="EMBL" id="KAL1006970.1"/>
    </source>
</evidence>
<proteinExistence type="predicted"/>
<dbReference type="EMBL" id="JAGEUA010000002">
    <property type="protein sequence ID" value="KAL1006970.1"/>
    <property type="molecule type" value="Genomic_DNA"/>
</dbReference>
<sequence>PPCILKVVQVGVASRRKKTLKCEVSMKQTCRLLIRYSRIDSRLPLYQAYAFRKARLCFILLFQAN</sequence>
<protein>
    <submittedName>
        <fullName evidence="1">Uncharacterized protein</fullName>
    </submittedName>
</protein>
<dbReference type="AlphaFoldDB" id="A0ABD0XSZ5"/>
<feature type="non-terminal residue" evidence="1">
    <location>
        <position position="1"/>
    </location>
</feature>
<keyword evidence="2" id="KW-1185">Reference proteome</keyword>
<gene>
    <name evidence="1" type="ORF">UPYG_G00079970</name>
</gene>
<comment type="caution">
    <text evidence="1">The sequence shown here is derived from an EMBL/GenBank/DDBJ whole genome shotgun (WGS) entry which is preliminary data.</text>
</comment>
<reference evidence="1 2" key="1">
    <citation type="submission" date="2024-06" db="EMBL/GenBank/DDBJ databases">
        <authorList>
            <person name="Pan Q."/>
            <person name="Wen M."/>
            <person name="Jouanno E."/>
            <person name="Zahm M."/>
            <person name="Klopp C."/>
            <person name="Cabau C."/>
            <person name="Louis A."/>
            <person name="Berthelot C."/>
            <person name="Parey E."/>
            <person name="Roest Crollius H."/>
            <person name="Montfort J."/>
            <person name="Robinson-Rechavi M."/>
            <person name="Bouchez O."/>
            <person name="Lampietro C."/>
            <person name="Lopez Roques C."/>
            <person name="Donnadieu C."/>
            <person name="Postlethwait J."/>
            <person name="Bobe J."/>
            <person name="Verreycken H."/>
            <person name="Guiguen Y."/>
        </authorList>
    </citation>
    <scope>NUCLEOTIDE SEQUENCE [LARGE SCALE GENOMIC DNA]</scope>
    <source>
        <strain evidence="1">Up_M1</strain>
        <tissue evidence="1">Testis</tissue>
    </source>
</reference>
<accession>A0ABD0XSZ5</accession>